<name>A0ABT1X7X1_9PROT</name>
<evidence type="ECO:0000313" key="3">
    <source>
        <dbReference type="EMBL" id="MCR0984194.1"/>
    </source>
</evidence>
<feature type="region of interest" description="Disordered" evidence="1">
    <location>
        <begin position="22"/>
        <end position="90"/>
    </location>
</feature>
<protein>
    <submittedName>
        <fullName evidence="3">Uncharacterized protein</fullName>
    </submittedName>
</protein>
<evidence type="ECO:0000313" key="4">
    <source>
        <dbReference type="Proteomes" id="UP001524642"/>
    </source>
</evidence>
<keyword evidence="4" id="KW-1185">Reference proteome</keyword>
<proteinExistence type="predicted"/>
<feature type="chain" id="PRO_5046860990" evidence="2">
    <location>
        <begin position="20"/>
        <end position="90"/>
    </location>
</feature>
<evidence type="ECO:0000256" key="2">
    <source>
        <dbReference type="SAM" id="SignalP"/>
    </source>
</evidence>
<comment type="caution">
    <text evidence="3">The sequence shown here is derived from an EMBL/GenBank/DDBJ whole genome shotgun (WGS) entry which is preliminary data.</text>
</comment>
<reference evidence="3 4" key="1">
    <citation type="submission" date="2022-06" db="EMBL/GenBank/DDBJ databases">
        <title>Roseomonas CN29.</title>
        <authorList>
            <person name="Cheng Y."/>
            <person name="He X."/>
        </authorList>
    </citation>
    <scope>NUCLEOTIDE SEQUENCE [LARGE SCALE GENOMIC DNA]</scope>
    <source>
        <strain evidence="3 4">CN29</strain>
    </source>
</reference>
<sequence>MRVLALAAAAALFAVPAMANMYDGRSSTGRSPGPPIDRGGRTADSDRAYNGGGMVLEGAPGAPAPMPQQTAPAGSITPMGTRNPGVSIVR</sequence>
<dbReference type="Proteomes" id="UP001524642">
    <property type="component" value="Unassembled WGS sequence"/>
</dbReference>
<evidence type="ECO:0000256" key="1">
    <source>
        <dbReference type="SAM" id="MobiDB-lite"/>
    </source>
</evidence>
<keyword evidence="2" id="KW-0732">Signal</keyword>
<feature type="signal peptide" evidence="2">
    <location>
        <begin position="1"/>
        <end position="19"/>
    </location>
</feature>
<dbReference type="EMBL" id="JANJOU010000019">
    <property type="protein sequence ID" value="MCR0984194.1"/>
    <property type="molecule type" value="Genomic_DNA"/>
</dbReference>
<feature type="compositionally biased region" description="Basic and acidic residues" evidence="1">
    <location>
        <begin position="38"/>
        <end position="47"/>
    </location>
</feature>
<gene>
    <name evidence="3" type="ORF">NRP21_19235</name>
</gene>
<organism evidence="3 4">
    <name type="scientific">Roseomonas populi</name>
    <dbReference type="NCBI Taxonomy" id="3121582"/>
    <lineage>
        <taxon>Bacteria</taxon>
        <taxon>Pseudomonadati</taxon>
        <taxon>Pseudomonadota</taxon>
        <taxon>Alphaproteobacteria</taxon>
        <taxon>Acetobacterales</taxon>
        <taxon>Roseomonadaceae</taxon>
        <taxon>Roseomonas</taxon>
    </lineage>
</organism>
<dbReference type="RefSeq" id="WP_257717852.1">
    <property type="nucleotide sequence ID" value="NZ_JANJOU010000019.1"/>
</dbReference>
<accession>A0ABT1X7X1</accession>